<dbReference type="CTD" id="44451"/>
<dbReference type="Gene3D" id="1.20.1270.290">
    <property type="match status" value="1"/>
</dbReference>
<dbReference type="Pfam" id="PF03366">
    <property type="entry name" value="YEATS"/>
    <property type="match status" value="1"/>
</dbReference>
<reference evidence="6" key="1">
    <citation type="submission" date="2025-08" db="UniProtKB">
        <authorList>
            <consortium name="RefSeq"/>
        </authorList>
    </citation>
    <scope>IDENTIFICATION</scope>
    <source>
        <tissue evidence="6">Entire body</tissue>
    </source>
</reference>
<comment type="subcellular location">
    <subcellularLocation>
        <location evidence="2">Nucleus</location>
    </subcellularLocation>
</comment>
<dbReference type="AlphaFoldDB" id="A0A1W4WRX3"/>
<dbReference type="OrthoDB" id="10053467at2759"/>
<dbReference type="GO" id="GO:0008023">
    <property type="term" value="C:transcription elongation factor complex"/>
    <property type="evidence" value="ECO:0007669"/>
    <property type="project" value="TreeGrafter"/>
</dbReference>
<dbReference type="STRING" id="224129.A0A1W4WRX3"/>
<dbReference type="GO" id="GO:0045893">
    <property type="term" value="P:positive regulation of DNA-templated transcription"/>
    <property type="evidence" value="ECO:0007669"/>
    <property type="project" value="TreeGrafter"/>
</dbReference>
<evidence type="ECO:0000256" key="1">
    <source>
        <dbReference type="ARBA" id="ARBA00023242"/>
    </source>
</evidence>
<dbReference type="InterPro" id="IPR038704">
    <property type="entry name" value="YEAST_sf"/>
</dbReference>
<feature type="compositionally biased region" description="Basic and acidic residues" evidence="3">
    <location>
        <begin position="441"/>
        <end position="460"/>
    </location>
</feature>
<gene>
    <name evidence="6" type="primary">LOC108735672</name>
</gene>
<feature type="compositionally biased region" description="Basic and acidic residues" evidence="3">
    <location>
        <begin position="470"/>
        <end position="490"/>
    </location>
</feature>
<dbReference type="KEGG" id="apln:108735672"/>
<feature type="compositionally biased region" description="Basic and acidic residues" evidence="3">
    <location>
        <begin position="340"/>
        <end position="410"/>
    </location>
</feature>
<dbReference type="RefSeq" id="XP_018323242.1">
    <property type="nucleotide sequence ID" value="XM_018467740.2"/>
</dbReference>
<keyword evidence="1 2" id="KW-0539">Nucleus</keyword>
<feature type="compositionally biased region" description="Basic and acidic residues" evidence="3">
    <location>
        <begin position="555"/>
        <end position="604"/>
    </location>
</feature>
<dbReference type="PANTHER" id="PTHR47827:SF3">
    <property type="entry name" value="AF-9 ANC1 HOMOLOGY DOMAIN-CONTAINING PROTEIN"/>
    <property type="match status" value="1"/>
</dbReference>
<feature type="compositionally biased region" description="Basic and acidic residues" evidence="3">
    <location>
        <begin position="520"/>
        <end position="544"/>
    </location>
</feature>
<protein>
    <submittedName>
        <fullName evidence="6">Protein ENL</fullName>
    </submittedName>
</protein>
<keyword evidence="5" id="KW-1185">Reference proteome</keyword>
<proteinExistence type="predicted"/>
<evidence type="ECO:0000259" key="4">
    <source>
        <dbReference type="PROSITE" id="PS51037"/>
    </source>
</evidence>
<dbReference type="FunCoup" id="A0A1W4WRX3">
    <property type="interactions" value="405"/>
</dbReference>
<feature type="compositionally biased region" description="Basic residues" evidence="3">
    <location>
        <begin position="545"/>
        <end position="554"/>
    </location>
</feature>
<feature type="compositionally biased region" description="Low complexity" evidence="3">
    <location>
        <begin position="510"/>
        <end position="519"/>
    </location>
</feature>
<evidence type="ECO:0000256" key="3">
    <source>
        <dbReference type="SAM" id="MobiDB-lite"/>
    </source>
</evidence>
<dbReference type="PROSITE" id="PS51037">
    <property type="entry name" value="YEATS"/>
    <property type="match status" value="1"/>
</dbReference>
<dbReference type="InterPro" id="IPR052790">
    <property type="entry name" value="YEATS_domain"/>
</dbReference>
<evidence type="ECO:0000313" key="6">
    <source>
        <dbReference type="RefSeq" id="XP_018323242.1"/>
    </source>
</evidence>
<feature type="region of interest" description="Disordered" evidence="3">
    <location>
        <begin position="202"/>
        <end position="633"/>
    </location>
</feature>
<feature type="domain" description="YEATS" evidence="4">
    <location>
        <begin position="1"/>
        <end position="133"/>
    </location>
</feature>
<dbReference type="PANTHER" id="PTHR47827">
    <property type="entry name" value="AHD DOMAIN-CONTAINING PROTEIN"/>
    <property type="match status" value="1"/>
</dbReference>
<dbReference type="InterPro" id="IPR040930">
    <property type="entry name" value="AF-9_AHD"/>
</dbReference>
<dbReference type="Gene3D" id="2.60.40.1970">
    <property type="entry name" value="YEATS domain"/>
    <property type="match status" value="1"/>
</dbReference>
<sequence length="696" mass="81386">MSIKITLEIGHEAAIRTKRTPEGFTHDWEVFIRGCDNANIQNYIEKVIFHLHETFQKPKRVVKEPPYSVKESGYAGFTLPIEIYLRNKDEPKKITFNYDLTLQPTGPAICKLQKEKFVFNNPSEEFRHKLLKGGGMIVNSATSDDINHEKSSHPDDKIQLVSKPKLSIGENPRKHKTKIEEPRIFNSFQELFGTPITKTTTKVFSEPKSNSNNISKDDNNKLSTSKHEKDKEKVKKHSSHKSKDKDKVKEKSKAECEKKSKSEKNREDKKEKRDKDEKNREKKEKKEKSPRPRSSSPKHLSPKTPPSPVIKQDEKKENFLKEKERKLEKSEQKLQAIESSNKKKERYDKDTFEKRNKEKSFIKSSDSKENKVNNKEKDKGEIKKEKDIFVPPHSKIEKREKNKEVIKEPKTPTIESEDLIKKDKSERNDEKKHKHKKKDKDKKDKEKKKESKSKSHKSEESAVNLNSSDKNFENKEIFQAEEERSRRLKNEYSTPKFTEKSPELKKEVNSDSSVSSPVSVHEEIHLPPPEPIKDELDSKPETLTKHKKEKKEKKSKGDKESKKLKRKSEVKNENEPVEKIKKDETKENEKEDNQHKEPDVKEEVVPANNEVKTDEEPAPQEDEDAGENDENREAYMNRLKDLQQRIMTLEDNDELQKVVELIAKTGKYEVSARTFDFDLCLLERSTIRKLQEFFDI</sequence>
<feature type="compositionally biased region" description="Basic and acidic residues" evidence="3">
    <location>
        <begin position="241"/>
        <end position="290"/>
    </location>
</feature>
<feature type="compositionally biased region" description="Basic and acidic residues" evidence="3">
    <location>
        <begin position="497"/>
        <end position="509"/>
    </location>
</feature>
<dbReference type="CDD" id="cd16906">
    <property type="entry name" value="YEATS_AF-9_like"/>
    <property type="match status" value="1"/>
</dbReference>
<dbReference type="GO" id="GO:0003682">
    <property type="term" value="F:chromatin binding"/>
    <property type="evidence" value="ECO:0007669"/>
    <property type="project" value="TreeGrafter"/>
</dbReference>
<organism evidence="5 6">
    <name type="scientific">Agrilus planipennis</name>
    <name type="common">Emerald ash borer</name>
    <name type="synonym">Agrilus marcopoli</name>
    <dbReference type="NCBI Taxonomy" id="224129"/>
    <lineage>
        <taxon>Eukaryota</taxon>
        <taxon>Metazoa</taxon>
        <taxon>Ecdysozoa</taxon>
        <taxon>Arthropoda</taxon>
        <taxon>Hexapoda</taxon>
        <taxon>Insecta</taxon>
        <taxon>Pterygota</taxon>
        <taxon>Neoptera</taxon>
        <taxon>Endopterygota</taxon>
        <taxon>Coleoptera</taxon>
        <taxon>Polyphaga</taxon>
        <taxon>Elateriformia</taxon>
        <taxon>Buprestoidea</taxon>
        <taxon>Buprestidae</taxon>
        <taxon>Agrilinae</taxon>
        <taxon>Agrilus</taxon>
    </lineage>
</organism>
<dbReference type="Pfam" id="PF17793">
    <property type="entry name" value="AHD"/>
    <property type="match status" value="1"/>
</dbReference>
<dbReference type="GeneID" id="108735672"/>
<dbReference type="Proteomes" id="UP000192223">
    <property type="component" value="Unplaced"/>
</dbReference>
<feature type="compositionally biased region" description="Basic and acidic residues" evidence="3">
    <location>
        <begin position="418"/>
        <end position="431"/>
    </location>
</feature>
<dbReference type="InParanoid" id="A0A1W4WRX3"/>
<name>A0A1W4WRX3_AGRPL</name>
<feature type="compositionally biased region" description="Acidic residues" evidence="3">
    <location>
        <begin position="616"/>
        <end position="628"/>
    </location>
</feature>
<feature type="compositionally biased region" description="Basic and acidic residues" evidence="3">
    <location>
        <begin position="311"/>
        <end position="332"/>
    </location>
</feature>
<evidence type="ECO:0000256" key="2">
    <source>
        <dbReference type="PROSITE-ProRule" id="PRU00376"/>
    </source>
</evidence>
<feature type="compositionally biased region" description="Basic and acidic residues" evidence="3">
    <location>
        <begin position="215"/>
        <end position="233"/>
    </location>
</feature>
<evidence type="ECO:0000313" key="5">
    <source>
        <dbReference type="Proteomes" id="UP000192223"/>
    </source>
</evidence>
<dbReference type="InterPro" id="IPR055129">
    <property type="entry name" value="YEATS_dom"/>
</dbReference>
<accession>A0A1W4WRX3</accession>